<protein>
    <recommendedName>
        <fullName evidence="3">Outer membrane protein beta-barrel domain-containing protein</fullName>
    </recommendedName>
</protein>
<accession>A0A8T9SWC9</accession>
<keyword evidence="2" id="KW-1185">Reference proteome</keyword>
<organism evidence="1 2">
    <name type="scientific">Hymenobacter aerilatus</name>
    <dbReference type="NCBI Taxonomy" id="2932251"/>
    <lineage>
        <taxon>Bacteria</taxon>
        <taxon>Pseudomonadati</taxon>
        <taxon>Bacteroidota</taxon>
        <taxon>Cytophagia</taxon>
        <taxon>Cytophagales</taxon>
        <taxon>Hymenobacteraceae</taxon>
        <taxon>Hymenobacter</taxon>
    </lineage>
</organism>
<dbReference type="EMBL" id="CP095053">
    <property type="protein sequence ID" value="UOR05274.1"/>
    <property type="molecule type" value="Genomic_DNA"/>
</dbReference>
<evidence type="ECO:0008006" key="3">
    <source>
        <dbReference type="Google" id="ProtNLM"/>
    </source>
</evidence>
<proteinExistence type="predicted"/>
<dbReference type="KEGG" id="haei:MUN82_20365"/>
<gene>
    <name evidence="1" type="ORF">MUN82_20365</name>
</gene>
<dbReference type="RefSeq" id="WP_245093400.1">
    <property type="nucleotide sequence ID" value="NZ_CP095053.1"/>
</dbReference>
<reference evidence="1 2" key="1">
    <citation type="submission" date="2022-04" db="EMBL/GenBank/DDBJ databases">
        <title>Hymenobacter sp. isolated from the air.</title>
        <authorList>
            <person name="Won M."/>
            <person name="Lee C.-M."/>
            <person name="Woen H.-Y."/>
            <person name="Kwon S.-W."/>
        </authorList>
    </citation>
    <scope>NUCLEOTIDE SEQUENCE [LARGE SCALE GENOMIC DNA]</scope>
    <source>
        <strain evidence="2">5413 J-13</strain>
    </source>
</reference>
<evidence type="ECO:0000313" key="2">
    <source>
        <dbReference type="Proteomes" id="UP000829925"/>
    </source>
</evidence>
<dbReference type="Proteomes" id="UP000829925">
    <property type="component" value="Chromosome"/>
</dbReference>
<name>A0A8T9SWC9_9BACT</name>
<evidence type="ECO:0000313" key="1">
    <source>
        <dbReference type="EMBL" id="UOR05274.1"/>
    </source>
</evidence>
<sequence>MALSTGDTLRGEIENLFWSDPPTAIRFRAATTAPLTSYTARQLRGIGLASGRVLRREVVPLDRTAQVAMDKLPYGPSRQQRPDTVLADVLVDGAALLLEVKLNDVRHFLVRREGQPYLELAERRYLRQDDDATRVMDGNTYRGELSQYFNDCPPTKEVVKKAPFNAESIVRVVQSYNIQCSAERKAGKTGQTSEKGRSNILVQIGPVVGIRYNTSRLHPYNQTGQPGPLNDLDLDGQLHGQVGIYFDVVNPGRRPALHTALTYTRFGRRIDIRSLTGVGPDGSLDWRGQLISAQLGLRLLGKGRYQWLGGAGVELNTIYSESVFYSGFRRSLFPYLEAGVRHNRLTLALIGRRYGREELTNFSILEVRPGEYESSYHNYQSRTLSIALSLAYQLTRRDKIETR</sequence>
<dbReference type="AlphaFoldDB" id="A0A8T9SWC9"/>